<accession>A0AAV1QXS5</accession>
<evidence type="ECO:0008006" key="4">
    <source>
        <dbReference type="Google" id="ProtNLM"/>
    </source>
</evidence>
<name>A0AAV1QXS5_9ROSI</name>
<reference evidence="2 3" key="1">
    <citation type="submission" date="2024-01" db="EMBL/GenBank/DDBJ databases">
        <authorList>
            <person name="Waweru B."/>
        </authorList>
    </citation>
    <scope>NUCLEOTIDE SEQUENCE [LARGE SCALE GENOMIC DNA]</scope>
</reference>
<feature type="compositionally biased region" description="Polar residues" evidence="1">
    <location>
        <begin position="35"/>
        <end position="44"/>
    </location>
</feature>
<evidence type="ECO:0000313" key="2">
    <source>
        <dbReference type="EMBL" id="CAK7325105.1"/>
    </source>
</evidence>
<proteinExistence type="predicted"/>
<dbReference type="PANTHER" id="PTHR35109">
    <property type="entry name" value="GLUTAMATE RACEMASE"/>
    <property type="match status" value="1"/>
</dbReference>
<organism evidence="2 3">
    <name type="scientific">Dovyalis caffra</name>
    <dbReference type="NCBI Taxonomy" id="77055"/>
    <lineage>
        <taxon>Eukaryota</taxon>
        <taxon>Viridiplantae</taxon>
        <taxon>Streptophyta</taxon>
        <taxon>Embryophyta</taxon>
        <taxon>Tracheophyta</taxon>
        <taxon>Spermatophyta</taxon>
        <taxon>Magnoliopsida</taxon>
        <taxon>eudicotyledons</taxon>
        <taxon>Gunneridae</taxon>
        <taxon>Pentapetalae</taxon>
        <taxon>rosids</taxon>
        <taxon>fabids</taxon>
        <taxon>Malpighiales</taxon>
        <taxon>Salicaceae</taxon>
        <taxon>Flacourtieae</taxon>
        <taxon>Dovyalis</taxon>
    </lineage>
</organism>
<feature type="region of interest" description="Disordered" evidence="1">
    <location>
        <begin position="1"/>
        <end position="44"/>
    </location>
</feature>
<feature type="compositionally biased region" description="Basic and acidic residues" evidence="1">
    <location>
        <begin position="16"/>
        <end position="34"/>
    </location>
</feature>
<protein>
    <recommendedName>
        <fullName evidence="4">Transposase</fullName>
    </recommendedName>
</protein>
<evidence type="ECO:0000256" key="1">
    <source>
        <dbReference type="SAM" id="MobiDB-lite"/>
    </source>
</evidence>
<dbReference type="AlphaFoldDB" id="A0AAV1QXS5"/>
<dbReference type="EMBL" id="CAWUPB010000850">
    <property type="protein sequence ID" value="CAK7325105.1"/>
    <property type="molecule type" value="Genomic_DNA"/>
</dbReference>
<dbReference type="PANTHER" id="PTHR35109:SF2">
    <property type="entry name" value="LATE EMBRYOGENESIS ABUNDANT PROTEIN"/>
    <property type="match status" value="1"/>
</dbReference>
<sequence>MGEKRPMIRKTYHKKSSADTLRETRKVDAEEVRNNKSQIGEIDSNSWVPHERTGIYYPKGQEKVMEGIPPGAGKDVNVVNWKGLKVIKTPTNPITFRMKNNMWAPAFEDQLSSSRKRKGQVDS</sequence>
<comment type="caution">
    <text evidence="2">The sequence shown here is derived from an EMBL/GenBank/DDBJ whole genome shotgun (WGS) entry which is preliminary data.</text>
</comment>
<keyword evidence="3" id="KW-1185">Reference proteome</keyword>
<gene>
    <name evidence="2" type="ORF">DCAF_LOCUS2777</name>
</gene>
<dbReference type="Proteomes" id="UP001314170">
    <property type="component" value="Unassembled WGS sequence"/>
</dbReference>
<evidence type="ECO:0000313" key="3">
    <source>
        <dbReference type="Proteomes" id="UP001314170"/>
    </source>
</evidence>